<dbReference type="Proteomes" id="UP000051139">
    <property type="component" value="Unassembled WGS sequence"/>
</dbReference>
<dbReference type="EMBL" id="JQCB01000014">
    <property type="protein sequence ID" value="KRN94512.1"/>
    <property type="molecule type" value="Genomic_DNA"/>
</dbReference>
<feature type="transmembrane region" description="Helical" evidence="1">
    <location>
        <begin position="6"/>
        <end position="28"/>
    </location>
</feature>
<evidence type="ECO:0000313" key="4">
    <source>
        <dbReference type="Proteomes" id="UP000051139"/>
    </source>
</evidence>
<proteinExistence type="predicted"/>
<gene>
    <name evidence="3" type="ORF">IV55_GL000498</name>
    <name evidence="2" type="ORF">LSI01_08640</name>
</gene>
<keyword evidence="1" id="KW-0472">Membrane</keyword>
<dbReference type="STRING" id="348151.IV55_GL000498"/>
<reference evidence="3 4" key="1">
    <citation type="journal article" date="2015" name="Genome Announc.">
        <title>Expanding the biotechnology potential of lactobacilli through comparative genomics of 213 strains and associated genera.</title>
        <authorList>
            <person name="Sun Z."/>
            <person name="Harris H.M."/>
            <person name="McCann A."/>
            <person name="Guo C."/>
            <person name="Argimon S."/>
            <person name="Zhang W."/>
            <person name="Yang X."/>
            <person name="Jeffery I.B."/>
            <person name="Cooney J.C."/>
            <person name="Kagawa T.F."/>
            <person name="Liu W."/>
            <person name="Song Y."/>
            <person name="Salvetti E."/>
            <person name="Wrobel A."/>
            <person name="Rasinkangas P."/>
            <person name="Parkhill J."/>
            <person name="Rea M.C."/>
            <person name="O'Sullivan O."/>
            <person name="Ritari J."/>
            <person name="Douillard F.P."/>
            <person name="Paul Ross R."/>
            <person name="Yang R."/>
            <person name="Briner A.E."/>
            <person name="Felis G.E."/>
            <person name="de Vos W.M."/>
            <person name="Barrangou R."/>
            <person name="Klaenhammer T.R."/>
            <person name="Caufield P.W."/>
            <person name="Cui Y."/>
            <person name="Zhang H."/>
            <person name="O'Toole P.W."/>
        </authorList>
    </citation>
    <scope>NUCLEOTIDE SEQUENCE [LARGE SCALE GENOMIC DNA]</scope>
    <source>
        <strain evidence="3 4">DSM 22696</strain>
    </source>
</reference>
<reference evidence="2 5" key="2">
    <citation type="submission" date="2019-07" db="EMBL/GenBank/DDBJ databases">
        <title>Whole genome shotgun sequence of Lactobacillus siliginis NBRC 101315.</title>
        <authorList>
            <person name="Hosoyama A."/>
            <person name="Uohara A."/>
            <person name="Ohji S."/>
            <person name="Ichikawa N."/>
        </authorList>
    </citation>
    <scope>NUCLEOTIDE SEQUENCE [LARGE SCALE GENOMIC DNA]</scope>
    <source>
        <strain evidence="2 5">NBRC 101315</strain>
    </source>
</reference>
<dbReference type="AlphaFoldDB" id="A0A0R2KZ19"/>
<dbReference type="OrthoDB" id="2989832at2"/>
<keyword evidence="1" id="KW-1133">Transmembrane helix</keyword>
<sequence>MSRKQQAGHLTLLAGMGIAAGLGIGAFVRTRQFKHPDHILTNVKASFRKSGPLDGAWIEHHPVPFKRFGTQAMVYQGGVMKHEDGQLIVYDFLADSKSGKVVDVWKDSLVVTDNV</sequence>
<keyword evidence="1" id="KW-0812">Transmembrane</keyword>
<dbReference type="RefSeq" id="WP_057811271.1">
    <property type="nucleotide sequence ID" value="NZ_BJUD01000012.1"/>
</dbReference>
<dbReference type="PATRIC" id="fig|348151.3.peg.506"/>
<evidence type="ECO:0000313" key="3">
    <source>
        <dbReference type="EMBL" id="KRN94512.1"/>
    </source>
</evidence>
<evidence type="ECO:0000313" key="5">
    <source>
        <dbReference type="Proteomes" id="UP000321429"/>
    </source>
</evidence>
<comment type="caution">
    <text evidence="3">The sequence shown here is derived from an EMBL/GenBank/DDBJ whole genome shotgun (WGS) entry which is preliminary data.</text>
</comment>
<protein>
    <recommendedName>
        <fullName evidence="6">PepSY domain-containing protein</fullName>
    </recommendedName>
</protein>
<accession>A0A0R2KZ19</accession>
<evidence type="ECO:0000256" key="1">
    <source>
        <dbReference type="SAM" id="Phobius"/>
    </source>
</evidence>
<evidence type="ECO:0000313" key="2">
    <source>
        <dbReference type="EMBL" id="GEK28553.1"/>
    </source>
</evidence>
<organism evidence="3 4">
    <name type="scientific">Furfurilactobacillus siliginis</name>
    <dbReference type="NCBI Taxonomy" id="348151"/>
    <lineage>
        <taxon>Bacteria</taxon>
        <taxon>Bacillati</taxon>
        <taxon>Bacillota</taxon>
        <taxon>Bacilli</taxon>
        <taxon>Lactobacillales</taxon>
        <taxon>Lactobacillaceae</taxon>
        <taxon>Furfurilactobacillus</taxon>
    </lineage>
</organism>
<dbReference type="Proteomes" id="UP000321429">
    <property type="component" value="Unassembled WGS sequence"/>
</dbReference>
<evidence type="ECO:0008006" key="6">
    <source>
        <dbReference type="Google" id="ProtNLM"/>
    </source>
</evidence>
<keyword evidence="4" id="KW-1185">Reference proteome</keyword>
<name>A0A0R2KZ19_9LACO</name>
<dbReference type="EMBL" id="BJUD01000012">
    <property type="protein sequence ID" value="GEK28553.1"/>
    <property type="molecule type" value="Genomic_DNA"/>
</dbReference>